<evidence type="ECO:0000256" key="1">
    <source>
        <dbReference type="SAM" id="MobiDB-lite"/>
    </source>
</evidence>
<accession>A0AAN8EKV2</accession>
<protein>
    <submittedName>
        <fullName evidence="2">Uncharacterized protein</fullName>
    </submittedName>
</protein>
<sequence>MDRNTGPTNTEPSTTEPPETARTEQEPPIMPLATIGAMEMTHINAILTKFNKEQDLRRNILKGSEERAAKFIEQNGRNKRFEKDNLLREIEMMTDITRTQIEARRKLLDMTLASEAALVLRAEKVAMLNQQIGESMKDYKEELTECQRTINWLVECGNLLAREVKSMVQREKGLEHYASGVTTRTLFDYFSQEPAPPTLEEAAALGLQTGRPAR</sequence>
<reference evidence="2 3" key="1">
    <citation type="submission" date="2022-12" db="EMBL/GenBank/DDBJ databases">
        <title>Genomic features and morphological characterization of a novel Knufia sp. strain isolated from spacecraft assembly facility.</title>
        <authorList>
            <person name="Teixeira M."/>
            <person name="Chander A.M."/>
            <person name="Stajich J.E."/>
            <person name="Venkateswaran K."/>
        </authorList>
    </citation>
    <scope>NUCLEOTIDE SEQUENCE [LARGE SCALE GENOMIC DNA]</scope>
    <source>
        <strain evidence="2 3">FJI-L2-BK-P2</strain>
    </source>
</reference>
<dbReference type="Proteomes" id="UP001316803">
    <property type="component" value="Unassembled WGS sequence"/>
</dbReference>
<keyword evidence="3" id="KW-1185">Reference proteome</keyword>
<evidence type="ECO:0000313" key="2">
    <source>
        <dbReference type="EMBL" id="KAK5956125.1"/>
    </source>
</evidence>
<name>A0AAN8EKV2_9EURO</name>
<dbReference type="EMBL" id="JAKLMC020000005">
    <property type="protein sequence ID" value="KAK5956125.1"/>
    <property type="molecule type" value="Genomic_DNA"/>
</dbReference>
<dbReference type="AlphaFoldDB" id="A0AAN8EKV2"/>
<feature type="compositionally biased region" description="Low complexity" evidence="1">
    <location>
        <begin position="1"/>
        <end position="18"/>
    </location>
</feature>
<feature type="region of interest" description="Disordered" evidence="1">
    <location>
        <begin position="1"/>
        <end position="27"/>
    </location>
</feature>
<comment type="caution">
    <text evidence="2">The sequence shown here is derived from an EMBL/GenBank/DDBJ whole genome shotgun (WGS) entry which is preliminary data.</text>
</comment>
<gene>
    <name evidence="2" type="ORF">OHC33_002698</name>
</gene>
<organism evidence="2 3">
    <name type="scientific">Knufia fluminis</name>
    <dbReference type="NCBI Taxonomy" id="191047"/>
    <lineage>
        <taxon>Eukaryota</taxon>
        <taxon>Fungi</taxon>
        <taxon>Dikarya</taxon>
        <taxon>Ascomycota</taxon>
        <taxon>Pezizomycotina</taxon>
        <taxon>Eurotiomycetes</taxon>
        <taxon>Chaetothyriomycetidae</taxon>
        <taxon>Chaetothyriales</taxon>
        <taxon>Trichomeriaceae</taxon>
        <taxon>Knufia</taxon>
    </lineage>
</organism>
<proteinExistence type="predicted"/>
<evidence type="ECO:0000313" key="3">
    <source>
        <dbReference type="Proteomes" id="UP001316803"/>
    </source>
</evidence>